<name>A0ACC0UHM2_9AGAM</name>
<keyword evidence="2" id="KW-1185">Reference proteome</keyword>
<sequence length="64" mass="7346">NQNGHPMVQVVTIDTIAHAAKLLPIYGSSRVPDNFSHHEALDQYRSFFVNHFVDHHAHEFITTH</sequence>
<organism evidence="1 2">
    <name type="scientific">Russula earlei</name>
    <dbReference type="NCBI Taxonomy" id="71964"/>
    <lineage>
        <taxon>Eukaryota</taxon>
        <taxon>Fungi</taxon>
        <taxon>Dikarya</taxon>
        <taxon>Basidiomycota</taxon>
        <taxon>Agaricomycotina</taxon>
        <taxon>Agaricomycetes</taxon>
        <taxon>Russulales</taxon>
        <taxon>Russulaceae</taxon>
        <taxon>Russula</taxon>
    </lineage>
</organism>
<proteinExistence type="predicted"/>
<gene>
    <name evidence="1" type="ORF">F5148DRAFT_975400</name>
</gene>
<reference evidence="1" key="1">
    <citation type="submission" date="2021-03" db="EMBL/GenBank/DDBJ databases">
        <title>Evolutionary priming and transition to the ectomycorrhizal habit in an iconic lineage of mushroom-forming fungi: is preadaptation a requirement?</title>
        <authorList>
            <consortium name="DOE Joint Genome Institute"/>
            <person name="Looney B.P."/>
            <person name="Miyauchi S."/>
            <person name="Morin E."/>
            <person name="Drula E."/>
            <person name="Courty P.E."/>
            <person name="Chicoki N."/>
            <person name="Fauchery L."/>
            <person name="Kohler A."/>
            <person name="Kuo A."/>
            <person name="LaButti K."/>
            <person name="Pangilinan J."/>
            <person name="Lipzen A."/>
            <person name="Riley R."/>
            <person name="Andreopoulos W."/>
            <person name="He G."/>
            <person name="Johnson J."/>
            <person name="Barry K.W."/>
            <person name="Grigoriev I.V."/>
            <person name="Nagy L."/>
            <person name="Hibbett D."/>
            <person name="Henrissat B."/>
            <person name="Matheny P.B."/>
            <person name="Labbe J."/>
            <person name="Martin A.F."/>
        </authorList>
    </citation>
    <scope>NUCLEOTIDE SEQUENCE</scope>
    <source>
        <strain evidence="1">BPL698</strain>
    </source>
</reference>
<comment type="caution">
    <text evidence="1">The sequence shown here is derived from an EMBL/GenBank/DDBJ whole genome shotgun (WGS) entry which is preliminary data.</text>
</comment>
<protein>
    <submittedName>
        <fullName evidence="1">Uncharacterized protein</fullName>
    </submittedName>
</protein>
<feature type="non-terminal residue" evidence="1">
    <location>
        <position position="1"/>
    </location>
</feature>
<evidence type="ECO:0000313" key="2">
    <source>
        <dbReference type="Proteomes" id="UP001207468"/>
    </source>
</evidence>
<dbReference type="Proteomes" id="UP001207468">
    <property type="component" value="Unassembled WGS sequence"/>
</dbReference>
<dbReference type="EMBL" id="JAGFNK010000024">
    <property type="protein sequence ID" value="KAI9511250.1"/>
    <property type="molecule type" value="Genomic_DNA"/>
</dbReference>
<evidence type="ECO:0000313" key="1">
    <source>
        <dbReference type="EMBL" id="KAI9511250.1"/>
    </source>
</evidence>
<accession>A0ACC0UHM2</accession>